<proteinExistence type="predicted"/>
<evidence type="ECO:0000256" key="1">
    <source>
        <dbReference type="SAM" id="MobiDB-lite"/>
    </source>
</evidence>
<dbReference type="AlphaFoldDB" id="A0AAV7PFU3"/>
<gene>
    <name evidence="2" type="ORF">NDU88_005396</name>
</gene>
<protein>
    <submittedName>
        <fullName evidence="2">Uncharacterized protein</fullName>
    </submittedName>
</protein>
<evidence type="ECO:0000313" key="3">
    <source>
        <dbReference type="Proteomes" id="UP001066276"/>
    </source>
</evidence>
<accession>A0AAV7PFU3</accession>
<comment type="caution">
    <text evidence="2">The sequence shown here is derived from an EMBL/GenBank/DDBJ whole genome shotgun (WGS) entry which is preliminary data.</text>
</comment>
<name>A0AAV7PFU3_PLEWA</name>
<evidence type="ECO:0000313" key="2">
    <source>
        <dbReference type="EMBL" id="KAJ1126990.1"/>
    </source>
</evidence>
<keyword evidence="3" id="KW-1185">Reference proteome</keyword>
<dbReference type="EMBL" id="JANPWB010000011">
    <property type="protein sequence ID" value="KAJ1126990.1"/>
    <property type="molecule type" value="Genomic_DNA"/>
</dbReference>
<organism evidence="2 3">
    <name type="scientific">Pleurodeles waltl</name>
    <name type="common">Iberian ribbed newt</name>
    <dbReference type="NCBI Taxonomy" id="8319"/>
    <lineage>
        <taxon>Eukaryota</taxon>
        <taxon>Metazoa</taxon>
        <taxon>Chordata</taxon>
        <taxon>Craniata</taxon>
        <taxon>Vertebrata</taxon>
        <taxon>Euteleostomi</taxon>
        <taxon>Amphibia</taxon>
        <taxon>Batrachia</taxon>
        <taxon>Caudata</taxon>
        <taxon>Salamandroidea</taxon>
        <taxon>Salamandridae</taxon>
        <taxon>Pleurodelinae</taxon>
        <taxon>Pleurodeles</taxon>
    </lineage>
</organism>
<dbReference type="Proteomes" id="UP001066276">
    <property type="component" value="Chromosome 7"/>
</dbReference>
<feature type="region of interest" description="Disordered" evidence="1">
    <location>
        <begin position="1"/>
        <end position="102"/>
    </location>
</feature>
<reference evidence="2" key="1">
    <citation type="journal article" date="2022" name="bioRxiv">
        <title>Sequencing and chromosome-scale assembly of the giantPleurodeles waltlgenome.</title>
        <authorList>
            <person name="Brown T."/>
            <person name="Elewa A."/>
            <person name="Iarovenko S."/>
            <person name="Subramanian E."/>
            <person name="Araus A.J."/>
            <person name="Petzold A."/>
            <person name="Susuki M."/>
            <person name="Suzuki K.-i.T."/>
            <person name="Hayashi T."/>
            <person name="Toyoda A."/>
            <person name="Oliveira C."/>
            <person name="Osipova E."/>
            <person name="Leigh N.D."/>
            <person name="Simon A."/>
            <person name="Yun M.H."/>
        </authorList>
    </citation>
    <scope>NUCLEOTIDE SEQUENCE</scope>
    <source>
        <strain evidence="2">20211129_DDA</strain>
        <tissue evidence="2">Liver</tissue>
    </source>
</reference>
<sequence>MRGAPPRPHPRSSQCCAGGPTATRRAPSRLCRSASGAPRDHGRLSASARSSARARRSEGGRSEIPGVAGCLSRSTHSPRPPPAAQEAPTGYFFRRHWPELRV</sequence>